<keyword evidence="4" id="KW-1185">Reference proteome</keyword>
<keyword evidence="2" id="KW-0812">Transmembrane</keyword>
<reference evidence="3 4" key="1">
    <citation type="journal article" date="2019" name="Int. J. Syst. Evol. Microbiol.">
        <title>The Global Catalogue of Microorganisms (GCM) 10K type strain sequencing project: providing services to taxonomists for standard genome sequencing and annotation.</title>
        <authorList>
            <consortium name="The Broad Institute Genomics Platform"/>
            <consortium name="The Broad Institute Genome Sequencing Center for Infectious Disease"/>
            <person name="Wu L."/>
            <person name="Ma J."/>
        </authorList>
    </citation>
    <scope>NUCLEOTIDE SEQUENCE [LARGE SCALE GENOMIC DNA]</scope>
    <source>
        <strain evidence="3 4">CGMCC 1.12562</strain>
    </source>
</reference>
<dbReference type="Proteomes" id="UP001595660">
    <property type="component" value="Unassembled WGS sequence"/>
</dbReference>
<evidence type="ECO:0000256" key="2">
    <source>
        <dbReference type="SAM" id="Phobius"/>
    </source>
</evidence>
<dbReference type="GeneID" id="69118264"/>
<organism evidence="3 4">
    <name type="scientific">Halobacterium litoreum</name>
    <dbReference type="NCBI Taxonomy" id="2039234"/>
    <lineage>
        <taxon>Archaea</taxon>
        <taxon>Methanobacteriati</taxon>
        <taxon>Methanobacteriota</taxon>
        <taxon>Stenosarchaea group</taxon>
        <taxon>Halobacteria</taxon>
        <taxon>Halobacteriales</taxon>
        <taxon>Halobacteriaceae</taxon>
        <taxon>Halobacterium</taxon>
    </lineage>
</organism>
<dbReference type="AlphaFoldDB" id="A0ABD5NIL1"/>
<dbReference type="EMBL" id="JBHRWN010000002">
    <property type="protein sequence ID" value="MFC3478723.1"/>
    <property type="molecule type" value="Genomic_DNA"/>
</dbReference>
<feature type="region of interest" description="Disordered" evidence="1">
    <location>
        <begin position="26"/>
        <end position="61"/>
    </location>
</feature>
<feature type="transmembrane region" description="Helical" evidence="2">
    <location>
        <begin position="70"/>
        <end position="94"/>
    </location>
</feature>
<comment type="caution">
    <text evidence="3">The sequence shown here is derived from an EMBL/GenBank/DDBJ whole genome shotgun (WGS) entry which is preliminary data.</text>
</comment>
<proteinExistence type="predicted"/>
<protein>
    <recommendedName>
        <fullName evidence="5">PGF-CTERM protein</fullName>
    </recommendedName>
</protein>
<evidence type="ECO:0000313" key="4">
    <source>
        <dbReference type="Proteomes" id="UP001595660"/>
    </source>
</evidence>
<evidence type="ECO:0000313" key="3">
    <source>
        <dbReference type="EMBL" id="MFC3478723.1"/>
    </source>
</evidence>
<evidence type="ECO:0000256" key="1">
    <source>
        <dbReference type="SAM" id="MobiDB-lite"/>
    </source>
</evidence>
<name>A0ABD5NIL1_9EURY</name>
<sequence>MNRLPGVARSLLVAALAVSLALAGSATAGDGPNLAHPAPDDDTTTTDDPGAATSSGSPTRVAVDDGVSDAVIVGGGFLAGGLLVGFGVTLGRWLR</sequence>
<keyword evidence="2" id="KW-1133">Transmembrane helix</keyword>
<accession>A0ABD5NIL1</accession>
<gene>
    <name evidence="3" type="ORF">ACFOKC_13415</name>
</gene>
<keyword evidence="2" id="KW-0472">Membrane</keyword>
<dbReference type="RefSeq" id="WP_232569901.1">
    <property type="nucleotide sequence ID" value="NZ_CP089466.1"/>
</dbReference>
<evidence type="ECO:0008006" key="5">
    <source>
        <dbReference type="Google" id="ProtNLM"/>
    </source>
</evidence>